<dbReference type="GO" id="GO:0032870">
    <property type="term" value="P:cellular response to hormone stimulus"/>
    <property type="evidence" value="ECO:0007669"/>
    <property type="project" value="TreeGrafter"/>
</dbReference>
<keyword evidence="12" id="KW-1185">Reference proteome</keyword>
<evidence type="ECO:0000256" key="1">
    <source>
        <dbReference type="ARBA" id="ARBA00004651"/>
    </source>
</evidence>
<keyword evidence="7" id="KW-0807">Transducer</keyword>
<dbReference type="EMBL" id="VSWD01000007">
    <property type="protein sequence ID" value="KAK3096526.1"/>
    <property type="molecule type" value="Genomic_DNA"/>
</dbReference>
<feature type="transmembrane region" description="Helical" evidence="9">
    <location>
        <begin position="85"/>
        <end position="107"/>
    </location>
</feature>
<dbReference type="SUPFAM" id="SSF81321">
    <property type="entry name" value="Family A G protein-coupled receptor-like"/>
    <property type="match status" value="1"/>
</dbReference>
<evidence type="ECO:0000256" key="4">
    <source>
        <dbReference type="ARBA" id="ARBA00022989"/>
    </source>
</evidence>
<sequence>MEVTIQNIPDHLKNMSFSNISINNTFISRCGESVHDKDYNKRVRIATLYITIIVGTIGGALVFLWMWNNRRLKARVNSLSRVNSFILNLTVADLMVMLLAALPQLVWEYQDSRAWFGGEVLCKSIKFLQSFSMMASTNMLVVIAIDRHQAITKPLKTPVAVYKMAGLAWIVATIASCPMFYVFRLGTTNGVPKCENIFRGKPIHHRQAFITYAAIMVFVIPLIILTISYVCIFRKIARKAKDSRSKKKSSVKPGKFHLHSTASNSLPKAKIKTLKMTFVIVMVYILCGIPYFVGEMIMSYGDSCTISMLAYGLIGGLAAANSAANPFVFLLFNVNRKGTRDSRRTFSDGGGTIRTFIYSTASTRSGSTGHESKGPYNSVKGSVRCQ</sequence>
<keyword evidence="7" id="KW-0297">G-protein coupled receptor</keyword>
<keyword evidence="4 9" id="KW-1133">Transmembrane helix</keyword>
<comment type="subcellular location">
    <subcellularLocation>
        <location evidence="1">Cell membrane</location>
        <topology evidence="1">Multi-pass membrane protein</topology>
    </subcellularLocation>
</comment>
<dbReference type="PANTHER" id="PTHR24241:SF83">
    <property type="entry name" value="G-PROTEIN COUPLED RECEPTOR 150-RELATED"/>
    <property type="match status" value="1"/>
</dbReference>
<gene>
    <name evidence="11" type="ORF">FSP39_001031</name>
</gene>
<evidence type="ECO:0000256" key="2">
    <source>
        <dbReference type="ARBA" id="ARBA00022475"/>
    </source>
</evidence>
<dbReference type="InterPro" id="IPR017452">
    <property type="entry name" value="GPCR_Rhodpsn_7TM"/>
</dbReference>
<accession>A0AA89C290</accession>
<evidence type="ECO:0000256" key="8">
    <source>
        <dbReference type="SAM" id="MobiDB-lite"/>
    </source>
</evidence>
<dbReference type="Gene3D" id="1.20.1070.10">
    <property type="entry name" value="Rhodopsin 7-helix transmembrane proteins"/>
    <property type="match status" value="1"/>
</dbReference>
<dbReference type="PRINTS" id="PR00237">
    <property type="entry name" value="GPCRRHODOPSN"/>
</dbReference>
<feature type="transmembrane region" description="Helical" evidence="9">
    <location>
        <begin position="209"/>
        <end position="232"/>
    </location>
</feature>
<feature type="transmembrane region" description="Helical" evidence="9">
    <location>
        <begin position="273"/>
        <end position="293"/>
    </location>
</feature>
<reference evidence="11" key="1">
    <citation type="submission" date="2019-08" db="EMBL/GenBank/DDBJ databases">
        <title>The improved chromosome-level genome for the pearl oyster Pinctada fucata martensii using PacBio sequencing and Hi-C.</title>
        <authorList>
            <person name="Zheng Z."/>
        </authorList>
    </citation>
    <scope>NUCLEOTIDE SEQUENCE</scope>
    <source>
        <strain evidence="11">ZZ-2019</strain>
        <tissue evidence="11">Adductor muscle</tissue>
    </source>
</reference>
<keyword evidence="3 7" id="KW-0812">Transmembrane</keyword>
<dbReference type="GO" id="GO:0004930">
    <property type="term" value="F:G protein-coupled receptor activity"/>
    <property type="evidence" value="ECO:0007669"/>
    <property type="project" value="UniProtKB-KW"/>
</dbReference>
<evidence type="ECO:0000256" key="6">
    <source>
        <dbReference type="ARBA" id="ARBA00023170"/>
    </source>
</evidence>
<dbReference type="InterPro" id="IPR000276">
    <property type="entry name" value="GPCR_Rhodpsn"/>
</dbReference>
<evidence type="ECO:0000256" key="7">
    <source>
        <dbReference type="RuleBase" id="RU000688"/>
    </source>
</evidence>
<evidence type="ECO:0000256" key="3">
    <source>
        <dbReference type="ARBA" id="ARBA00022692"/>
    </source>
</evidence>
<evidence type="ECO:0000313" key="11">
    <source>
        <dbReference type="EMBL" id="KAK3096526.1"/>
    </source>
</evidence>
<dbReference type="AlphaFoldDB" id="A0AA89C290"/>
<evidence type="ECO:0000256" key="5">
    <source>
        <dbReference type="ARBA" id="ARBA00023136"/>
    </source>
</evidence>
<organism evidence="11 12">
    <name type="scientific">Pinctada imbricata</name>
    <name type="common">Atlantic pearl-oyster</name>
    <name type="synonym">Pinctada martensii</name>
    <dbReference type="NCBI Taxonomy" id="66713"/>
    <lineage>
        <taxon>Eukaryota</taxon>
        <taxon>Metazoa</taxon>
        <taxon>Spiralia</taxon>
        <taxon>Lophotrochozoa</taxon>
        <taxon>Mollusca</taxon>
        <taxon>Bivalvia</taxon>
        <taxon>Autobranchia</taxon>
        <taxon>Pteriomorphia</taxon>
        <taxon>Pterioida</taxon>
        <taxon>Pterioidea</taxon>
        <taxon>Pteriidae</taxon>
        <taxon>Pinctada</taxon>
    </lineage>
</organism>
<dbReference type="GO" id="GO:0005886">
    <property type="term" value="C:plasma membrane"/>
    <property type="evidence" value="ECO:0007669"/>
    <property type="project" value="UniProtKB-SubCell"/>
</dbReference>
<comment type="caution">
    <text evidence="11">The sequence shown here is derived from an EMBL/GenBank/DDBJ whole genome shotgun (WGS) entry which is preliminary data.</text>
</comment>
<comment type="similarity">
    <text evidence="7">Belongs to the G-protein coupled receptor 1 family.</text>
</comment>
<evidence type="ECO:0000313" key="12">
    <source>
        <dbReference type="Proteomes" id="UP001186944"/>
    </source>
</evidence>
<dbReference type="Pfam" id="PF00001">
    <property type="entry name" value="7tm_1"/>
    <property type="match status" value="1"/>
</dbReference>
<feature type="transmembrane region" description="Helical" evidence="9">
    <location>
        <begin position="46"/>
        <end position="65"/>
    </location>
</feature>
<keyword evidence="5 9" id="KW-0472">Membrane</keyword>
<dbReference type="PANTHER" id="PTHR24241">
    <property type="entry name" value="NEUROPEPTIDE RECEPTOR-RELATED G-PROTEIN COUPLED RECEPTOR"/>
    <property type="match status" value="1"/>
</dbReference>
<feature type="transmembrane region" description="Helical" evidence="9">
    <location>
        <begin position="166"/>
        <end position="183"/>
    </location>
</feature>
<keyword evidence="2" id="KW-1003">Cell membrane</keyword>
<feature type="domain" description="G-protein coupled receptors family 1 profile" evidence="10">
    <location>
        <begin position="58"/>
        <end position="329"/>
    </location>
</feature>
<evidence type="ECO:0000259" key="10">
    <source>
        <dbReference type="PROSITE" id="PS50262"/>
    </source>
</evidence>
<feature type="transmembrane region" description="Helical" evidence="9">
    <location>
        <begin position="313"/>
        <end position="334"/>
    </location>
</feature>
<protein>
    <recommendedName>
        <fullName evidence="10">G-protein coupled receptors family 1 profile domain-containing protein</fullName>
    </recommendedName>
</protein>
<keyword evidence="6 7" id="KW-0675">Receptor</keyword>
<dbReference type="PROSITE" id="PS00237">
    <property type="entry name" value="G_PROTEIN_RECEP_F1_1"/>
    <property type="match status" value="1"/>
</dbReference>
<dbReference type="GO" id="GO:0042277">
    <property type="term" value="F:peptide binding"/>
    <property type="evidence" value="ECO:0007669"/>
    <property type="project" value="TreeGrafter"/>
</dbReference>
<name>A0AA89C290_PINIB</name>
<evidence type="ECO:0000256" key="9">
    <source>
        <dbReference type="SAM" id="Phobius"/>
    </source>
</evidence>
<feature type="region of interest" description="Disordered" evidence="8">
    <location>
        <begin position="363"/>
        <end position="386"/>
    </location>
</feature>
<proteinExistence type="inferred from homology"/>
<dbReference type="Proteomes" id="UP001186944">
    <property type="component" value="Unassembled WGS sequence"/>
</dbReference>
<dbReference type="PROSITE" id="PS50262">
    <property type="entry name" value="G_PROTEIN_RECEP_F1_2"/>
    <property type="match status" value="1"/>
</dbReference>
<feature type="transmembrane region" description="Helical" evidence="9">
    <location>
        <begin position="127"/>
        <end position="145"/>
    </location>
</feature>